<evidence type="ECO:0000313" key="2">
    <source>
        <dbReference type="EMBL" id="SFP79764.1"/>
    </source>
</evidence>
<evidence type="ECO:0000256" key="1">
    <source>
        <dbReference type="SAM" id="Phobius"/>
    </source>
</evidence>
<dbReference type="EMBL" id="FOXP01000007">
    <property type="protein sequence ID" value="SFP79764.1"/>
    <property type="molecule type" value="Genomic_DNA"/>
</dbReference>
<keyword evidence="3" id="KW-1185">Reference proteome</keyword>
<organism evidence="2 3">
    <name type="scientific">Sphingomonas rubra</name>
    <dbReference type="NCBI Taxonomy" id="634430"/>
    <lineage>
        <taxon>Bacteria</taxon>
        <taxon>Pseudomonadati</taxon>
        <taxon>Pseudomonadota</taxon>
        <taxon>Alphaproteobacteria</taxon>
        <taxon>Sphingomonadales</taxon>
        <taxon>Sphingomonadaceae</taxon>
        <taxon>Sphingomonas</taxon>
    </lineage>
</organism>
<keyword evidence="1" id="KW-0472">Membrane</keyword>
<feature type="transmembrane region" description="Helical" evidence="1">
    <location>
        <begin position="28"/>
        <end position="48"/>
    </location>
</feature>
<dbReference type="Proteomes" id="UP000199586">
    <property type="component" value="Unassembled WGS sequence"/>
</dbReference>
<proteinExistence type="predicted"/>
<keyword evidence="1" id="KW-1133">Transmembrane helix</keyword>
<evidence type="ECO:0000313" key="3">
    <source>
        <dbReference type="Proteomes" id="UP000199586"/>
    </source>
</evidence>
<dbReference type="RefSeq" id="WP_093333565.1">
    <property type="nucleotide sequence ID" value="NZ_FOXP01000007.1"/>
</dbReference>
<gene>
    <name evidence="2" type="ORF">SAMN04488241_107160</name>
</gene>
<feature type="transmembrane region" description="Helical" evidence="1">
    <location>
        <begin position="55"/>
        <end position="72"/>
    </location>
</feature>
<accession>A0A1I5T9N4</accession>
<sequence>MTTLLALLAAVLGFWALRRERHGWRAAIDAGALALVLAVAAAGAWIVAREGGDGVSGALAGVVVGSVLAQWARDRTVGR</sequence>
<dbReference type="STRING" id="634430.SAMN04488241_107160"/>
<dbReference type="AlphaFoldDB" id="A0A1I5T9N4"/>
<keyword evidence="1" id="KW-0812">Transmembrane</keyword>
<protein>
    <submittedName>
        <fullName evidence="2">PEP-CTERM protein-sorting domain-containing protein</fullName>
    </submittedName>
</protein>
<name>A0A1I5T9N4_9SPHN</name>
<reference evidence="3" key="1">
    <citation type="submission" date="2016-10" db="EMBL/GenBank/DDBJ databases">
        <authorList>
            <person name="Varghese N."/>
            <person name="Submissions S."/>
        </authorList>
    </citation>
    <scope>NUCLEOTIDE SEQUENCE [LARGE SCALE GENOMIC DNA]</scope>
    <source>
        <strain evidence="3">CGMCC 1.9113</strain>
    </source>
</reference>